<reference evidence="1 2" key="1">
    <citation type="submission" date="2019-11" db="EMBL/GenBank/DDBJ databases">
        <authorList>
            <person name="Zhang J."/>
            <person name="Sun C."/>
        </authorList>
    </citation>
    <scope>NUCLEOTIDE SEQUENCE [LARGE SCALE GENOMIC DNA]</scope>
    <source>
        <strain evidence="2">sp2</strain>
    </source>
</reference>
<gene>
    <name evidence="1" type="ORF">GM160_10440</name>
</gene>
<dbReference type="AlphaFoldDB" id="A0A6I6DBY3"/>
<dbReference type="KEGG" id="ghl:GM160_10440"/>
<proteinExistence type="predicted"/>
<accession>A0A6I6DBY3</accession>
<evidence type="ECO:0000313" key="1">
    <source>
        <dbReference type="EMBL" id="QGT79272.1"/>
    </source>
</evidence>
<sequence>MQSAGTTLTCTVALAISAGCGLQNIDKPSPSEYERWSKSGTPTPQTKQDLKVCGYRDATWTIEQQISVDKCMLGKGYSFIDPVRGMSQCDYKPYQILPSCQSLDK</sequence>
<protein>
    <submittedName>
        <fullName evidence="1">Uncharacterized protein</fullName>
    </submittedName>
</protein>
<name>A0A6I6DBY3_9GAMM</name>
<keyword evidence="2" id="KW-1185">Reference proteome</keyword>
<dbReference type="Proteomes" id="UP000427716">
    <property type="component" value="Chromosome"/>
</dbReference>
<evidence type="ECO:0000313" key="2">
    <source>
        <dbReference type="Proteomes" id="UP000427716"/>
    </source>
</evidence>
<dbReference type="EMBL" id="CP046415">
    <property type="protein sequence ID" value="QGT79272.1"/>
    <property type="molecule type" value="Genomic_DNA"/>
</dbReference>
<dbReference type="RefSeq" id="WP_136867352.1">
    <property type="nucleotide sequence ID" value="NZ_CP046415.1"/>
</dbReference>
<organism evidence="1 2">
    <name type="scientific">Guyparkeria halophila</name>
    <dbReference type="NCBI Taxonomy" id="47960"/>
    <lineage>
        <taxon>Bacteria</taxon>
        <taxon>Pseudomonadati</taxon>
        <taxon>Pseudomonadota</taxon>
        <taxon>Gammaproteobacteria</taxon>
        <taxon>Chromatiales</taxon>
        <taxon>Thioalkalibacteraceae</taxon>
        <taxon>Guyparkeria</taxon>
    </lineage>
</organism>